<feature type="domain" description="S1 motif" evidence="6">
    <location>
        <begin position="36"/>
        <end position="119"/>
    </location>
</feature>
<reference evidence="7 8" key="1">
    <citation type="submission" date="2019-07" db="EMBL/GenBank/DDBJ databases">
        <authorList>
            <person name="Park Y.J."/>
            <person name="Jeong S.E."/>
            <person name="Jung H.S."/>
        </authorList>
    </citation>
    <scope>NUCLEOTIDE SEQUENCE [LARGE SCALE GENOMIC DNA]</scope>
    <source>
        <strain evidence="8">P16(2019)</strain>
    </source>
</reference>
<dbReference type="Gene3D" id="3.40.1260.20">
    <property type="entry name" value="Ribonuclease E, catalytic domain"/>
    <property type="match status" value="1"/>
</dbReference>
<keyword evidence="4" id="KW-0460">Magnesium</keyword>
<dbReference type="Gene3D" id="2.40.50.140">
    <property type="entry name" value="Nucleic acid-binding proteins"/>
    <property type="match status" value="1"/>
</dbReference>
<keyword evidence="2" id="KW-0479">Metal-binding</keyword>
<dbReference type="GO" id="GO:0005737">
    <property type="term" value="C:cytoplasm"/>
    <property type="evidence" value="ECO:0007669"/>
    <property type="project" value="TreeGrafter"/>
</dbReference>
<evidence type="ECO:0000256" key="4">
    <source>
        <dbReference type="ARBA" id="ARBA00022842"/>
    </source>
</evidence>
<protein>
    <submittedName>
        <fullName evidence="7">Rne/Rng family ribonuclease</fullName>
    </submittedName>
</protein>
<dbReference type="GO" id="GO:0016787">
    <property type="term" value="F:hydrolase activity"/>
    <property type="evidence" value="ECO:0007669"/>
    <property type="project" value="UniProtKB-KW"/>
</dbReference>
<proteinExistence type="predicted"/>
<evidence type="ECO:0000256" key="2">
    <source>
        <dbReference type="ARBA" id="ARBA00022723"/>
    </source>
</evidence>
<dbReference type="Pfam" id="PF10150">
    <property type="entry name" value="RNase_E_G"/>
    <property type="match status" value="1"/>
</dbReference>
<dbReference type="GO" id="GO:0004540">
    <property type="term" value="F:RNA nuclease activity"/>
    <property type="evidence" value="ECO:0007669"/>
    <property type="project" value="InterPro"/>
</dbReference>
<keyword evidence="8" id="KW-1185">Reference proteome</keyword>
<evidence type="ECO:0000256" key="5">
    <source>
        <dbReference type="ARBA" id="ARBA00022884"/>
    </source>
</evidence>
<name>A0A553ZXS4_9BACI</name>
<gene>
    <name evidence="7" type="ORF">FN960_12650</name>
</gene>
<dbReference type="OrthoDB" id="9804278at2"/>
<sequence length="491" mass="55924">MDKLVINAATREKRAAVLEQQQVKELMVDQPDQHRILGNIYKARVEKVLPGMQAAFVNIGRDKNAYLHRDDVLSYYLSEELAVDKKNRSISHYVQQGQELVVQVIKEEIGSKGARVSGVVTVPGHHLVYLPHSGYIAVSKRFQKEENRELWRERGKEWATGGEGLIIRTAAETVTLDHLKAELETLRVNWQQASDKAKVNPVPSVLLKAPEFVEQAVRDYAAEGLKEIIIDTVSYKKQIEELLKIMNREDLPVTVYRGNKNIFTEYDVDRQLDLAMRRRIWLKSGAFLVFDQTEALTIIDVNSGKFTGKTNLDDTVMKVNIEAAQEIARQLRLRDIGGIVLIDFIDIRDVKKKEELITLFEKLLKADRTQTKVKGMTKLGLLEMTRKKARESLRTSLTVSCPVCKGTGTVLSDQSLAFQIERNLWEHRGQGEAAVVELSESTEVILFGERDEHRKRLEEALGFRIYSKRTSGIHTGELIYFGDVEEAERLL</sequence>
<dbReference type="NCBIfam" id="TIGR00757">
    <property type="entry name" value="RNaseEG"/>
    <property type="match status" value="1"/>
</dbReference>
<accession>A0A553ZXS4</accession>
<evidence type="ECO:0000256" key="3">
    <source>
        <dbReference type="ARBA" id="ARBA00022801"/>
    </source>
</evidence>
<dbReference type="GO" id="GO:0046872">
    <property type="term" value="F:metal ion binding"/>
    <property type="evidence" value="ECO:0007669"/>
    <property type="project" value="UniProtKB-KW"/>
</dbReference>
<dbReference type="EMBL" id="VLXZ01000007">
    <property type="protein sequence ID" value="TSB46205.1"/>
    <property type="molecule type" value="Genomic_DNA"/>
</dbReference>
<dbReference type="PANTHER" id="PTHR30001:SF0">
    <property type="entry name" value="RIBONUCLEASE G"/>
    <property type="match status" value="1"/>
</dbReference>
<evidence type="ECO:0000256" key="1">
    <source>
        <dbReference type="ARBA" id="ARBA00001946"/>
    </source>
</evidence>
<evidence type="ECO:0000313" key="8">
    <source>
        <dbReference type="Proteomes" id="UP000318521"/>
    </source>
</evidence>
<keyword evidence="5" id="KW-0694">RNA-binding</keyword>
<dbReference type="InterPro" id="IPR012340">
    <property type="entry name" value="NA-bd_OB-fold"/>
</dbReference>
<keyword evidence="3" id="KW-0378">Hydrolase</keyword>
<dbReference type="CDD" id="cd04453">
    <property type="entry name" value="S1_RNase_E"/>
    <property type="match status" value="1"/>
</dbReference>
<dbReference type="InterPro" id="IPR004659">
    <property type="entry name" value="RNase_E/G"/>
</dbReference>
<evidence type="ECO:0000259" key="6">
    <source>
        <dbReference type="SMART" id="SM00316"/>
    </source>
</evidence>
<dbReference type="Proteomes" id="UP000318521">
    <property type="component" value="Unassembled WGS sequence"/>
</dbReference>
<dbReference type="SMART" id="SM00316">
    <property type="entry name" value="S1"/>
    <property type="match status" value="1"/>
</dbReference>
<comment type="caution">
    <text evidence="7">The sequence shown here is derived from an EMBL/GenBank/DDBJ whole genome shotgun (WGS) entry which is preliminary data.</text>
</comment>
<dbReference type="AlphaFoldDB" id="A0A553ZXS4"/>
<dbReference type="InterPro" id="IPR003029">
    <property type="entry name" value="S1_domain"/>
</dbReference>
<dbReference type="PANTHER" id="PTHR30001">
    <property type="entry name" value="RIBONUCLEASE"/>
    <property type="match status" value="1"/>
</dbReference>
<dbReference type="InterPro" id="IPR019307">
    <property type="entry name" value="RNA-bd_AU-1/RNase_E/G"/>
</dbReference>
<dbReference type="GO" id="GO:0003723">
    <property type="term" value="F:RNA binding"/>
    <property type="evidence" value="ECO:0007669"/>
    <property type="project" value="UniProtKB-KW"/>
</dbReference>
<dbReference type="GO" id="GO:0006364">
    <property type="term" value="P:rRNA processing"/>
    <property type="evidence" value="ECO:0007669"/>
    <property type="project" value="TreeGrafter"/>
</dbReference>
<evidence type="ECO:0000313" key="7">
    <source>
        <dbReference type="EMBL" id="TSB46205.1"/>
    </source>
</evidence>
<dbReference type="RefSeq" id="WP_143849099.1">
    <property type="nucleotide sequence ID" value="NZ_VLXZ01000007.1"/>
</dbReference>
<comment type="cofactor">
    <cofactor evidence="1">
        <name>Mg(2+)</name>
        <dbReference type="ChEBI" id="CHEBI:18420"/>
    </cofactor>
</comment>
<dbReference type="SUPFAM" id="SSF50249">
    <property type="entry name" value="Nucleic acid-binding proteins"/>
    <property type="match status" value="1"/>
</dbReference>
<organism evidence="7 8">
    <name type="scientific">Alkalicoccobacillus porphyridii</name>
    <dbReference type="NCBI Taxonomy" id="2597270"/>
    <lineage>
        <taxon>Bacteria</taxon>
        <taxon>Bacillati</taxon>
        <taxon>Bacillota</taxon>
        <taxon>Bacilli</taxon>
        <taxon>Bacillales</taxon>
        <taxon>Bacillaceae</taxon>
        <taxon>Alkalicoccobacillus</taxon>
    </lineage>
</organism>